<keyword evidence="7" id="KW-1185">Reference proteome</keyword>
<dbReference type="GO" id="GO:0003677">
    <property type="term" value="F:DNA binding"/>
    <property type="evidence" value="ECO:0007669"/>
    <property type="project" value="InterPro"/>
</dbReference>
<sequence>MSKPANRILREAFLEDRRRLLRLSHRFADRDEGEEAVQELWLRIMTVDDEVQIRNPGGYLSRMLINLLRSGFRKTGTRRAVRAEVEAILEGEEGISAERMLGARQTLSLVAQELDALPERTRRIFLMNRVEGMTYRQIAEALSISEQTVHYHMRRAMDRLLPLRKELDHGEA</sequence>
<dbReference type="EMBL" id="FWFN01000005">
    <property type="protein sequence ID" value="SLN54831.1"/>
    <property type="molecule type" value="Genomic_DNA"/>
</dbReference>
<dbReference type="PRINTS" id="PR00038">
    <property type="entry name" value="HTHLUXR"/>
</dbReference>
<dbReference type="SUPFAM" id="SSF88946">
    <property type="entry name" value="Sigma2 domain of RNA polymerase sigma factors"/>
    <property type="match status" value="1"/>
</dbReference>
<evidence type="ECO:0000256" key="3">
    <source>
        <dbReference type="ARBA" id="ARBA00023082"/>
    </source>
</evidence>
<dbReference type="PANTHER" id="PTHR43133:SF63">
    <property type="entry name" value="RNA POLYMERASE SIGMA FACTOR FECI-RELATED"/>
    <property type="match status" value="1"/>
</dbReference>
<dbReference type="InterPro" id="IPR036388">
    <property type="entry name" value="WH-like_DNA-bd_sf"/>
</dbReference>
<dbReference type="InterPro" id="IPR013325">
    <property type="entry name" value="RNA_pol_sigma_r2"/>
</dbReference>
<evidence type="ECO:0000256" key="1">
    <source>
        <dbReference type="ARBA" id="ARBA00010641"/>
    </source>
</evidence>
<name>A0A1X6ZLT9_9RHOB</name>
<dbReference type="Proteomes" id="UP000193963">
    <property type="component" value="Unassembled WGS sequence"/>
</dbReference>
<dbReference type="PROSITE" id="PS00622">
    <property type="entry name" value="HTH_LUXR_1"/>
    <property type="match status" value="1"/>
</dbReference>
<evidence type="ECO:0000256" key="4">
    <source>
        <dbReference type="ARBA" id="ARBA00023163"/>
    </source>
</evidence>
<organism evidence="6 7">
    <name type="scientific">Pseudooceanicola marinus</name>
    <dbReference type="NCBI Taxonomy" id="396013"/>
    <lineage>
        <taxon>Bacteria</taxon>
        <taxon>Pseudomonadati</taxon>
        <taxon>Pseudomonadota</taxon>
        <taxon>Alphaproteobacteria</taxon>
        <taxon>Rhodobacterales</taxon>
        <taxon>Paracoccaceae</taxon>
        <taxon>Pseudooceanicola</taxon>
    </lineage>
</organism>
<dbReference type="SUPFAM" id="SSF88659">
    <property type="entry name" value="Sigma3 and sigma4 domains of RNA polymerase sigma factors"/>
    <property type="match status" value="1"/>
</dbReference>
<comment type="similarity">
    <text evidence="1">Belongs to the sigma-70 factor family. ECF subfamily.</text>
</comment>
<dbReference type="GO" id="GO:0016987">
    <property type="term" value="F:sigma factor activity"/>
    <property type="evidence" value="ECO:0007669"/>
    <property type="project" value="UniProtKB-KW"/>
</dbReference>
<reference evidence="6 7" key="1">
    <citation type="submission" date="2017-03" db="EMBL/GenBank/DDBJ databases">
        <authorList>
            <person name="Afonso C.L."/>
            <person name="Miller P.J."/>
            <person name="Scott M.A."/>
            <person name="Spackman E."/>
            <person name="Goraichik I."/>
            <person name="Dimitrov K.M."/>
            <person name="Suarez D.L."/>
            <person name="Swayne D.E."/>
        </authorList>
    </citation>
    <scope>NUCLEOTIDE SEQUENCE [LARGE SCALE GENOMIC DNA]</scope>
    <source>
        <strain evidence="6 7">CECT 7751</strain>
    </source>
</reference>
<evidence type="ECO:0000259" key="5">
    <source>
        <dbReference type="PROSITE" id="PS00622"/>
    </source>
</evidence>
<dbReference type="InterPro" id="IPR013324">
    <property type="entry name" value="RNA_pol_sigma_r3/r4-like"/>
</dbReference>
<dbReference type="AlphaFoldDB" id="A0A1X6ZLT9"/>
<dbReference type="Pfam" id="PF08281">
    <property type="entry name" value="Sigma70_r4_2"/>
    <property type="match status" value="1"/>
</dbReference>
<dbReference type="GO" id="GO:0006352">
    <property type="term" value="P:DNA-templated transcription initiation"/>
    <property type="evidence" value="ECO:0007669"/>
    <property type="project" value="InterPro"/>
</dbReference>
<dbReference type="NCBIfam" id="TIGR02937">
    <property type="entry name" value="sigma70-ECF"/>
    <property type="match status" value="1"/>
</dbReference>
<evidence type="ECO:0000313" key="7">
    <source>
        <dbReference type="Proteomes" id="UP000193963"/>
    </source>
</evidence>
<dbReference type="Gene3D" id="1.10.10.10">
    <property type="entry name" value="Winged helix-like DNA-binding domain superfamily/Winged helix DNA-binding domain"/>
    <property type="match status" value="1"/>
</dbReference>
<dbReference type="InterPro" id="IPR000792">
    <property type="entry name" value="Tscrpt_reg_LuxR_C"/>
</dbReference>
<dbReference type="InterPro" id="IPR013249">
    <property type="entry name" value="RNA_pol_sigma70_r4_t2"/>
</dbReference>
<keyword evidence="3" id="KW-0731">Sigma factor</keyword>
<dbReference type="OrthoDB" id="9797134at2"/>
<dbReference type="PANTHER" id="PTHR43133">
    <property type="entry name" value="RNA POLYMERASE ECF-TYPE SIGMA FACTO"/>
    <property type="match status" value="1"/>
</dbReference>
<dbReference type="Gene3D" id="1.10.1740.10">
    <property type="match status" value="1"/>
</dbReference>
<dbReference type="InterPro" id="IPR014284">
    <property type="entry name" value="RNA_pol_sigma-70_dom"/>
</dbReference>
<evidence type="ECO:0000313" key="6">
    <source>
        <dbReference type="EMBL" id="SLN54831.1"/>
    </source>
</evidence>
<dbReference type="RefSeq" id="WP_157792159.1">
    <property type="nucleotide sequence ID" value="NZ_FWFN01000005.1"/>
</dbReference>
<feature type="domain" description="HTH luxR-type" evidence="5">
    <location>
        <begin position="132"/>
        <end position="159"/>
    </location>
</feature>
<evidence type="ECO:0000256" key="2">
    <source>
        <dbReference type="ARBA" id="ARBA00023015"/>
    </source>
</evidence>
<proteinExistence type="inferred from homology"/>
<keyword evidence="2" id="KW-0805">Transcription regulation</keyword>
<gene>
    <name evidence="6" type="primary">fecI</name>
    <name evidence="6" type="ORF">PSM7751_02672</name>
</gene>
<protein>
    <submittedName>
        <fullName evidence="6">Putative RNA polymerase sigma factor FecI</fullName>
    </submittedName>
</protein>
<dbReference type="InterPro" id="IPR039425">
    <property type="entry name" value="RNA_pol_sigma-70-like"/>
</dbReference>
<keyword evidence="4" id="KW-0804">Transcription</keyword>
<accession>A0A1X6ZLT9</accession>